<feature type="signal peptide" evidence="1">
    <location>
        <begin position="1"/>
        <end position="17"/>
    </location>
</feature>
<dbReference type="AlphaFoldDB" id="A0A8H3B881"/>
<protein>
    <recommendedName>
        <fullName evidence="4">Malate dehydrogenase</fullName>
    </recommendedName>
</protein>
<evidence type="ECO:0008006" key="4">
    <source>
        <dbReference type="Google" id="ProtNLM"/>
    </source>
</evidence>
<feature type="chain" id="PRO_5034587784" description="Malate dehydrogenase" evidence="1">
    <location>
        <begin position="18"/>
        <end position="211"/>
    </location>
</feature>
<accession>A0A8H3B881</accession>
<dbReference type="EMBL" id="CAJMWS010000546">
    <property type="protein sequence ID" value="CAE6450522.1"/>
    <property type="molecule type" value="Genomic_DNA"/>
</dbReference>
<dbReference type="PANTHER" id="PTHR35567">
    <property type="entry name" value="MALATE DEHYDROGENASE (AFU_ORTHOLOGUE AFUA_2G13800)"/>
    <property type="match status" value="1"/>
</dbReference>
<evidence type="ECO:0000313" key="3">
    <source>
        <dbReference type="Proteomes" id="UP000663846"/>
    </source>
</evidence>
<reference evidence="2" key="1">
    <citation type="submission" date="2021-01" db="EMBL/GenBank/DDBJ databases">
        <authorList>
            <person name="Kaushik A."/>
        </authorList>
    </citation>
    <scope>NUCLEOTIDE SEQUENCE</scope>
    <source>
        <strain evidence="2">AG1-1C</strain>
    </source>
</reference>
<sequence>MRFSLSIFAAIVATVLAAPAQQSYECDVSAVALALPSGLGVPGGVKPKYIALGFGTQNYTCSSAGTYTSAGAVAKLLDISCLTKSNPQLFRDVHEYAYRLRGRQDLLEDLLEPYINIHFLGSHYFISQDGAIAPKFDFGQSGHGYVVSKKTGGAPSPDGSQNVDWLELQNTSGSLAKYVFRVDTQGGQPPASCKAGQAVNVQYTSKYWFFN</sequence>
<proteinExistence type="predicted"/>
<name>A0A8H3B881_9AGAM</name>
<evidence type="ECO:0000256" key="1">
    <source>
        <dbReference type="SAM" id="SignalP"/>
    </source>
</evidence>
<dbReference type="Pfam" id="PF11937">
    <property type="entry name" value="DUF3455"/>
    <property type="match status" value="1"/>
</dbReference>
<keyword evidence="1" id="KW-0732">Signal</keyword>
<dbReference type="PANTHER" id="PTHR35567:SF1">
    <property type="entry name" value="CONSERVED FUNGAL PROTEIN (AFU_ORTHOLOGUE AFUA_1G14230)"/>
    <property type="match status" value="1"/>
</dbReference>
<comment type="caution">
    <text evidence="2">The sequence shown here is derived from an EMBL/GenBank/DDBJ whole genome shotgun (WGS) entry which is preliminary data.</text>
</comment>
<gene>
    <name evidence="2" type="ORF">RDB_LOCUS144952</name>
</gene>
<organism evidence="2 3">
    <name type="scientific">Rhizoctonia solani</name>
    <dbReference type="NCBI Taxonomy" id="456999"/>
    <lineage>
        <taxon>Eukaryota</taxon>
        <taxon>Fungi</taxon>
        <taxon>Dikarya</taxon>
        <taxon>Basidiomycota</taxon>
        <taxon>Agaricomycotina</taxon>
        <taxon>Agaricomycetes</taxon>
        <taxon>Cantharellales</taxon>
        <taxon>Ceratobasidiaceae</taxon>
        <taxon>Rhizoctonia</taxon>
    </lineage>
</organism>
<dbReference type="Proteomes" id="UP000663846">
    <property type="component" value="Unassembled WGS sequence"/>
</dbReference>
<dbReference type="InterPro" id="IPR021851">
    <property type="entry name" value="DUF3455"/>
</dbReference>
<evidence type="ECO:0000313" key="2">
    <source>
        <dbReference type="EMBL" id="CAE6450522.1"/>
    </source>
</evidence>